<protein>
    <submittedName>
        <fullName evidence="2">Uncharacterized protein</fullName>
    </submittedName>
</protein>
<reference evidence="2 3" key="1">
    <citation type="submission" date="2014-09" db="EMBL/GenBank/DDBJ databases">
        <title>Genome sequence of Sinomonas sp. MUSC 117.</title>
        <authorList>
            <person name="Lee L.-H."/>
        </authorList>
    </citation>
    <scope>NUCLEOTIDE SEQUENCE [LARGE SCALE GENOMIC DNA]</scope>
    <source>
        <strain evidence="2 3">MUSC 117</strain>
    </source>
</reference>
<comment type="caution">
    <text evidence="2">The sequence shown here is derived from an EMBL/GenBank/DDBJ whole genome shotgun (WGS) entry which is preliminary data.</text>
</comment>
<gene>
    <name evidence="2" type="ORF">LK10_05050</name>
</gene>
<feature type="region of interest" description="Disordered" evidence="1">
    <location>
        <begin position="117"/>
        <end position="142"/>
    </location>
</feature>
<proteinExistence type="predicted"/>
<name>A0A0B2AQQ6_9MICC</name>
<accession>A0A0B2AQQ6</accession>
<evidence type="ECO:0000256" key="1">
    <source>
        <dbReference type="SAM" id="MobiDB-lite"/>
    </source>
</evidence>
<evidence type="ECO:0000313" key="3">
    <source>
        <dbReference type="Proteomes" id="UP000030982"/>
    </source>
</evidence>
<dbReference type="Proteomes" id="UP000030982">
    <property type="component" value="Unassembled WGS sequence"/>
</dbReference>
<organism evidence="2 3">
    <name type="scientific">Sinomonas humi</name>
    <dbReference type="NCBI Taxonomy" id="1338436"/>
    <lineage>
        <taxon>Bacteria</taxon>
        <taxon>Bacillati</taxon>
        <taxon>Actinomycetota</taxon>
        <taxon>Actinomycetes</taxon>
        <taxon>Micrococcales</taxon>
        <taxon>Micrococcaceae</taxon>
        <taxon>Sinomonas</taxon>
    </lineage>
</organism>
<dbReference type="AlphaFoldDB" id="A0A0B2AQQ6"/>
<dbReference type="EMBL" id="JTDL01000079">
    <property type="protein sequence ID" value="KHL04314.1"/>
    <property type="molecule type" value="Genomic_DNA"/>
</dbReference>
<keyword evidence="3" id="KW-1185">Reference proteome</keyword>
<feature type="compositionally biased region" description="Basic and acidic residues" evidence="1">
    <location>
        <begin position="117"/>
        <end position="139"/>
    </location>
</feature>
<sequence>MPVLLGERGVVVAEGALGDEEVRALGKLFGALALRGVHDEREALPAPGHAHVLEPHFAEPALALEAADVGPGDAHGGEALRHERTAVRLGETVAVGLDAVLERLDLEAGRDVSGRAVRHEAEVDAGRCDSDESPHHELPRGGVVNVDGMLDAIEGHARDHAWEPVAVVAVDMCEADACDIGARDAGVDHLALRPLAGIEQEALAVPPQEVTVVVAGPGRYLGGSAEDHEFAHAA</sequence>
<evidence type="ECO:0000313" key="2">
    <source>
        <dbReference type="EMBL" id="KHL04314.1"/>
    </source>
</evidence>